<evidence type="ECO:0000313" key="2">
    <source>
        <dbReference type="Proteomes" id="UP000233469"/>
    </source>
</evidence>
<sequence length="84" mass="9858">MTVSLPYIPITETSKEIQREIFKQLENTYKRKCDINDSIEILYFIENVYNSASPTHLLITEAPRRCRSNLIEELSDLDLKLIIL</sequence>
<dbReference type="EMBL" id="LLXL01000818">
    <property type="protein sequence ID" value="PKK68649.1"/>
    <property type="molecule type" value="Genomic_DNA"/>
</dbReference>
<organism evidence="1 2">
    <name type="scientific">Rhizophagus irregularis</name>
    <dbReference type="NCBI Taxonomy" id="588596"/>
    <lineage>
        <taxon>Eukaryota</taxon>
        <taxon>Fungi</taxon>
        <taxon>Fungi incertae sedis</taxon>
        <taxon>Mucoromycota</taxon>
        <taxon>Glomeromycotina</taxon>
        <taxon>Glomeromycetes</taxon>
        <taxon>Glomerales</taxon>
        <taxon>Glomeraceae</taxon>
        <taxon>Rhizophagus</taxon>
    </lineage>
</organism>
<comment type="caution">
    <text evidence="1">The sequence shown here is derived from an EMBL/GenBank/DDBJ whole genome shotgun (WGS) entry which is preliminary data.</text>
</comment>
<evidence type="ECO:0000313" key="1">
    <source>
        <dbReference type="EMBL" id="PKK68649.1"/>
    </source>
</evidence>
<name>A0A2N1N461_9GLOM</name>
<gene>
    <name evidence="1" type="ORF">RhiirC2_851291</name>
</gene>
<reference evidence="1 2" key="1">
    <citation type="submission" date="2016-04" db="EMBL/GenBank/DDBJ databases">
        <title>Genome analyses suggest a sexual origin of heterokaryosis in a supposedly ancient asexual fungus.</title>
        <authorList>
            <person name="Ropars J."/>
            <person name="Sedzielewska K."/>
            <person name="Noel J."/>
            <person name="Charron P."/>
            <person name="Farinelli L."/>
            <person name="Marton T."/>
            <person name="Kruger M."/>
            <person name="Pelin A."/>
            <person name="Brachmann A."/>
            <person name="Corradi N."/>
        </authorList>
    </citation>
    <scope>NUCLEOTIDE SEQUENCE [LARGE SCALE GENOMIC DNA]</scope>
    <source>
        <strain evidence="1 2">C2</strain>
    </source>
</reference>
<dbReference type="AlphaFoldDB" id="A0A2N1N461"/>
<accession>A0A2N1N461</accession>
<dbReference type="Proteomes" id="UP000233469">
    <property type="component" value="Unassembled WGS sequence"/>
</dbReference>
<protein>
    <submittedName>
        <fullName evidence="1">Uncharacterized protein</fullName>
    </submittedName>
</protein>
<proteinExistence type="predicted"/>
<reference evidence="1 2" key="2">
    <citation type="submission" date="2017-10" db="EMBL/GenBank/DDBJ databases">
        <title>Extensive intraspecific genome diversity in a model arbuscular mycorrhizal fungus.</title>
        <authorList>
            <person name="Chen E.C.H."/>
            <person name="Morin E."/>
            <person name="Baudet D."/>
            <person name="Noel J."/>
            <person name="Ndikumana S."/>
            <person name="Charron P."/>
            <person name="St-Onge C."/>
            <person name="Giorgi J."/>
            <person name="Grigoriev I.V."/>
            <person name="Roux C."/>
            <person name="Martin F.M."/>
            <person name="Corradi N."/>
        </authorList>
    </citation>
    <scope>NUCLEOTIDE SEQUENCE [LARGE SCALE GENOMIC DNA]</scope>
    <source>
        <strain evidence="1 2">C2</strain>
    </source>
</reference>